<evidence type="ECO:0000313" key="7">
    <source>
        <dbReference type="EMBL" id="MFC3229384.1"/>
    </source>
</evidence>
<dbReference type="EMBL" id="JBHRTR010000031">
    <property type="protein sequence ID" value="MFC3229384.1"/>
    <property type="molecule type" value="Genomic_DNA"/>
</dbReference>
<feature type="transmembrane region" description="Helical" evidence="6">
    <location>
        <begin position="317"/>
        <end position="342"/>
    </location>
</feature>
<dbReference type="InterPro" id="IPR002528">
    <property type="entry name" value="MATE_fam"/>
</dbReference>
<dbReference type="InterPro" id="IPR044644">
    <property type="entry name" value="DinF-like"/>
</dbReference>
<protein>
    <submittedName>
        <fullName evidence="7">MATE family efflux transporter</fullName>
    </submittedName>
</protein>
<sequence>MRPRDTLWHRRVLALAWPVMIGNMTEPLLGAVDSAVVGHLEAPQYLAAVSVGTTIFSFVFFSFNFLRMGTTGLTAQAFGARDDALVKAIFLRAAAIGLALGILVIALQWPIRWLGLAVYDPGTEVAVLADSYLAIRLWGAPGALLNFCVIGWFIGRQDTRTPLLLQVLINVGNIALDLLFVVVLDWSVAGVALASALSVSFGALLGVALVWRAARRRHGRQPAAPVFDLPAMRRLVVLNSDIFLRTLCILVAIGFLVQQGALLGEVVLAANAIMLNMFIFLAFGLDGFAFAAEALVGRAIGRRRRRDVRHAILVSSLWAGAAALAYVLVYLALGAQIVGALTSLPEVKAEALDVLFWMQLMPLLGVWSFQLDGIFVGAALTREMRNWMLAALAAYFATWALLPTEMGNDRLWAAVSVFLVARALPLALLLGRVLDCAGPASGRLPQSDEAAVSRADRAV</sequence>
<feature type="transmembrane region" description="Helical" evidence="6">
    <location>
        <begin position="410"/>
        <end position="434"/>
    </location>
</feature>
<evidence type="ECO:0000256" key="5">
    <source>
        <dbReference type="ARBA" id="ARBA00023136"/>
    </source>
</evidence>
<feature type="transmembrane region" description="Helical" evidence="6">
    <location>
        <begin position="12"/>
        <end position="32"/>
    </location>
</feature>
<dbReference type="RefSeq" id="WP_379903522.1">
    <property type="nucleotide sequence ID" value="NZ_JBHRTR010000031.1"/>
</dbReference>
<keyword evidence="5 6" id="KW-0472">Membrane</keyword>
<accession>A0ABV7L489</accession>
<proteinExistence type="inferred from homology"/>
<comment type="similarity">
    <text evidence="2">Belongs to the multi antimicrobial extrusion (MATE) (TC 2.A.66.1) family.</text>
</comment>
<dbReference type="NCBIfam" id="TIGR00797">
    <property type="entry name" value="matE"/>
    <property type="match status" value="1"/>
</dbReference>
<feature type="transmembrane region" description="Helical" evidence="6">
    <location>
        <begin position="163"/>
        <end position="184"/>
    </location>
</feature>
<comment type="subcellular location">
    <subcellularLocation>
        <location evidence="1">Membrane</location>
        <topology evidence="1">Multi-pass membrane protein</topology>
    </subcellularLocation>
</comment>
<dbReference type="CDD" id="cd13136">
    <property type="entry name" value="MATE_DinF_like"/>
    <property type="match status" value="1"/>
</dbReference>
<feature type="transmembrane region" description="Helical" evidence="6">
    <location>
        <begin position="44"/>
        <end position="68"/>
    </location>
</feature>
<organism evidence="7 8">
    <name type="scientific">Marinibaculum pumilum</name>
    <dbReference type="NCBI Taxonomy" id="1766165"/>
    <lineage>
        <taxon>Bacteria</taxon>
        <taxon>Pseudomonadati</taxon>
        <taxon>Pseudomonadota</taxon>
        <taxon>Alphaproteobacteria</taxon>
        <taxon>Rhodospirillales</taxon>
        <taxon>Rhodospirillaceae</taxon>
        <taxon>Marinibaculum</taxon>
    </lineage>
</organism>
<dbReference type="Pfam" id="PF01554">
    <property type="entry name" value="MatE"/>
    <property type="match status" value="2"/>
</dbReference>
<dbReference type="PANTHER" id="PTHR42893">
    <property type="entry name" value="PROTEIN DETOXIFICATION 44, CHLOROPLASTIC-RELATED"/>
    <property type="match status" value="1"/>
</dbReference>
<evidence type="ECO:0000256" key="3">
    <source>
        <dbReference type="ARBA" id="ARBA00022692"/>
    </source>
</evidence>
<dbReference type="Proteomes" id="UP001595528">
    <property type="component" value="Unassembled WGS sequence"/>
</dbReference>
<reference evidence="8" key="1">
    <citation type="journal article" date="2019" name="Int. J. Syst. Evol. Microbiol.">
        <title>The Global Catalogue of Microorganisms (GCM) 10K type strain sequencing project: providing services to taxonomists for standard genome sequencing and annotation.</title>
        <authorList>
            <consortium name="The Broad Institute Genomics Platform"/>
            <consortium name="The Broad Institute Genome Sequencing Center for Infectious Disease"/>
            <person name="Wu L."/>
            <person name="Ma J."/>
        </authorList>
    </citation>
    <scope>NUCLEOTIDE SEQUENCE [LARGE SCALE GENOMIC DNA]</scope>
    <source>
        <strain evidence="8">KCTC 42964</strain>
    </source>
</reference>
<keyword evidence="3 6" id="KW-0812">Transmembrane</keyword>
<evidence type="ECO:0000256" key="6">
    <source>
        <dbReference type="SAM" id="Phobius"/>
    </source>
</evidence>
<evidence type="ECO:0000313" key="8">
    <source>
        <dbReference type="Proteomes" id="UP001595528"/>
    </source>
</evidence>
<feature type="transmembrane region" description="Helical" evidence="6">
    <location>
        <begin position="190"/>
        <end position="211"/>
    </location>
</feature>
<feature type="transmembrane region" description="Helical" evidence="6">
    <location>
        <begin position="131"/>
        <end position="154"/>
    </location>
</feature>
<feature type="transmembrane region" description="Helical" evidence="6">
    <location>
        <begin position="242"/>
        <end position="261"/>
    </location>
</feature>
<comment type="caution">
    <text evidence="7">The sequence shown here is derived from an EMBL/GenBank/DDBJ whole genome shotgun (WGS) entry which is preliminary data.</text>
</comment>
<feature type="transmembrane region" description="Helical" evidence="6">
    <location>
        <begin position="354"/>
        <end position="380"/>
    </location>
</feature>
<name>A0ABV7L489_9PROT</name>
<evidence type="ECO:0000256" key="4">
    <source>
        <dbReference type="ARBA" id="ARBA00022989"/>
    </source>
</evidence>
<keyword evidence="4 6" id="KW-1133">Transmembrane helix</keyword>
<keyword evidence="8" id="KW-1185">Reference proteome</keyword>
<feature type="transmembrane region" description="Helical" evidence="6">
    <location>
        <begin position="387"/>
        <end position="404"/>
    </location>
</feature>
<feature type="transmembrane region" description="Helical" evidence="6">
    <location>
        <begin position="89"/>
        <end position="111"/>
    </location>
</feature>
<feature type="transmembrane region" description="Helical" evidence="6">
    <location>
        <begin position="273"/>
        <end position="296"/>
    </location>
</feature>
<dbReference type="PANTHER" id="PTHR42893:SF46">
    <property type="entry name" value="PROTEIN DETOXIFICATION 44, CHLOROPLASTIC"/>
    <property type="match status" value="1"/>
</dbReference>
<gene>
    <name evidence="7" type="ORF">ACFOGJ_19210</name>
</gene>
<evidence type="ECO:0000256" key="2">
    <source>
        <dbReference type="ARBA" id="ARBA00010199"/>
    </source>
</evidence>
<evidence type="ECO:0000256" key="1">
    <source>
        <dbReference type="ARBA" id="ARBA00004141"/>
    </source>
</evidence>